<gene>
    <name evidence="5" type="ORF">GCM10010964_11500</name>
</gene>
<evidence type="ECO:0000313" key="5">
    <source>
        <dbReference type="EMBL" id="GGG25181.1"/>
    </source>
</evidence>
<dbReference type="GO" id="GO:0016706">
    <property type="term" value="F:2-oxoglutarate-dependent dioxygenase activity"/>
    <property type="evidence" value="ECO:0007669"/>
    <property type="project" value="UniProtKB-ARBA"/>
</dbReference>
<dbReference type="RefSeq" id="WP_188899062.1">
    <property type="nucleotide sequence ID" value="NZ_BMKS01000003.1"/>
</dbReference>
<dbReference type="InterPro" id="IPR050411">
    <property type="entry name" value="AlphaKG_dependent_hydroxylases"/>
</dbReference>
<sequence>MQPIAADTPAAWGAAALEAGRAAWTFTLDDRARRDLVVAVRRVGRDPERDLLDYRREEFDLGAAAVPIAAAFREIRDGRGIALVRGLPREGVTPAEFELMTWAIGLHHGVARPQGKASHYVSKVQDAGTVYRSPTGRGYSSNAELDFHTDGADVVVLTCYNQARRGGMSMVSSSVTARNLLAAERPDLCALLHQPFWFSRQGEQAPDEAPAYPNPIYDTADGLLFSRWNRNRVTSAQRIEGVPPLSAAQREALDALDEVLRRDAVMYRMWLAPGDMQLLNSHVTLHSRTSFEDFEEPERRRLLFRLWLAPPDSRRLPESWRNAYRAVEPGTVRGGIRGQNHDAHRRAFERRQAAALGMACAD</sequence>
<keyword evidence="2" id="KW-0560">Oxidoreductase</keyword>
<proteinExistence type="predicted"/>
<comment type="cofactor">
    <cofactor evidence="1">
        <name>Fe(2+)</name>
        <dbReference type="ChEBI" id="CHEBI:29033"/>
    </cofactor>
</comment>
<dbReference type="Pfam" id="PF02668">
    <property type="entry name" value="TauD"/>
    <property type="match status" value="1"/>
</dbReference>
<evidence type="ECO:0000256" key="2">
    <source>
        <dbReference type="ARBA" id="ARBA00023002"/>
    </source>
</evidence>
<dbReference type="PANTHER" id="PTHR10696">
    <property type="entry name" value="GAMMA-BUTYROBETAINE HYDROXYLASE-RELATED"/>
    <property type="match status" value="1"/>
</dbReference>
<dbReference type="Gene3D" id="3.60.130.10">
    <property type="entry name" value="Clavaminate synthase-like"/>
    <property type="match status" value="1"/>
</dbReference>
<keyword evidence="3" id="KW-0045">Antibiotic biosynthesis</keyword>
<evidence type="ECO:0000256" key="1">
    <source>
        <dbReference type="ARBA" id="ARBA00001954"/>
    </source>
</evidence>
<dbReference type="GO" id="GO:0017000">
    <property type="term" value="P:antibiotic biosynthetic process"/>
    <property type="evidence" value="ECO:0007669"/>
    <property type="project" value="UniProtKB-KW"/>
</dbReference>
<evidence type="ECO:0000256" key="3">
    <source>
        <dbReference type="ARBA" id="ARBA00023194"/>
    </source>
</evidence>
<keyword evidence="6" id="KW-1185">Reference proteome</keyword>
<feature type="domain" description="TauD/TfdA-like" evidence="4">
    <location>
        <begin position="57"/>
        <end position="307"/>
    </location>
</feature>
<dbReference type="EMBL" id="BMKS01000003">
    <property type="protein sequence ID" value="GGG25181.1"/>
    <property type="molecule type" value="Genomic_DNA"/>
</dbReference>
<organism evidence="5 6">
    <name type="scientific">Caldovatus sediminis</name>
    <dbReference type="NCBI Taxonomy" id="2041189"/>
    <lineage>
        <taxon>Bacteria</taxon>
        <taxon>Pseudomonadati</taxon>
        <taxon>Pseudomonadota</taxon>
        <taxon>Alphaproteobacteria</taxon>
        <taxon>Acetobacterales</taxon>
        <taxon>Roseomonadaceae</taxon>
        <taxon>Caldovatus</taxon>
    </lineage>
</organism>
<dbReference type="SUPFAM" id="SSF51197">
    <property type="entry name" value="Clavaminate synthase-like"/>
    <property type="match status" value="1"/>
</dbReference>
<dbReference type="PANTHER" id="PTHR10696:SF56">
    <property type="entry name" value="TAUD_TFDA-LIKE DOMAIN-CONTAINING PROTEIN"/>
    <property type="match status" value="1"/>
</dbReference>
<name>A0A8J2Z9Y3_9PROT</name>
<dbReference type="Proteomes" id="UP000597507">
    <property type="component" value="Unassembled WGS sequence"/>
</dbReference>
<protein>
    <recommendedName>
        <fullName evidence="4">TauD/TfdA-like domain-containing protein</fullName>
    </recommendedName>
</protein>
<evidence type="ECO:0000313" key="6">
    <source>
        <dbReference type="Proteomes" id="UP000597507"/>
    </source>
</evidence>
<evidence type="ECO:0000259" key="4">
    <source>
        <dbReference type="Pfam" id="PF02668"/>
    </source>
</evidence>
<dbReference type="InterPro" id="IPR003819">
    <property type="entry name" value="TauD/TfdA-like"/>
</dbReference>
<accession>A0A8J2Z9Y3</accession>
<dbReference type="AlphaFoldDB" id="A0A8J2Z9Y3"/>
<dbReference type="InterPro" id="IPR042098">
    <property type="entry name" value="TauD-like_sf"/>
</dbReference>
<comment type="caution">
    <text evidence="5">The sequence shown here is derived from an EMBL/GenBank/DDBJ whole genome shotgun (WGS) entry which is preliminary data.</text>
</comment>
<reference evidence="5 6" key="1">
    <citation type="journal article" date="2014" name="Int. J. Syst. Evol. Microbiol.">
        <title>Complete genome sequence of Corynebacterium casei LMG S-19264T (=DSM 44701T), isolated from a smear-ripened cheese.</title>
        <authorList>
            <consortium name="US DOE Joint Genome Institute (JGI-PGF)"/>
            <person name="Walter F."/>
            <person name="Albersmeier A."/>
            <person name="Kalinowski J."/>
            <person name="Ruckert C."/>
        </authorList>
    </citation>
    <scope>NUCLEOTIDE SEQUENCE [LARGE SCALE GENOMIC DNA]</scope>
    <source>
        <strain evidence="5 6">CGMCC 1.16330</strain>
    </source>
</reference>